<comment type="caution">
    <text evidence="1">The sequence shown here is derived from an EMBL/GenBank/DDBJ whole genome shotgun (WGS) entry which is preliminary data.</text>
</comment>
<dbReference type="Pfam" id="PF11387">
    <property type="entry name" value="DUF2795"/>
    <property type="match status" value="1"/>
</dbReference>
<protein>
    <submittedName>
        <fullName evidence="1">Photosystem reaction center subunit H</fullName>
    </submittedName>
</protein>
<proteinExistence type="predicted"/>
<dbReference type="InterPro" id="IPR021527">
    <property type="entry name" value="DUF2795"/>
</dbReference>
<organism evidence="1 2">
    <name type="scientific">Methanoculleus taiwanensis</name>
    <dbReference type="NCBI Taxonomy" id="1550565"/>
    <lineage>
        <taxon>Archaea</taxon>
        <taxon>Methanobacteriati</taxon>
        <taxon>Methanobacteriota</taxon>
        <taxon>Stenosarchaea group</taxon>
        <taxon>Methanomicrobia</taxon>
        <taxon>Methanomicrobiales</taxon>
        <taxon>Methanomicrobiaceae</taxon>
        <taxon>Methanoculleus</taxon>
    </lineage>
</organism>
<accession>A0A498GZK2</accession>
<dbReference type="AlphaFoldDB" id="A0A498GZK2"/>
<dbReference type="Proteomes" id="UP000290932">
    <property type="component" value="Unassembled WGS sequence"/>
</dbReference>
<name>A0A498GZK2_9EURY</name>
<dbReference type="EMBL" id="LHQS01000002">
    <property type="protein sequence ID" value="RXE56079.1"/>
    <property type="molecule type" value="Genomic_DNA"/>
</dbReference>
<keyword evidence="2" id="KW-1185">Reference proteome</keyword>
<evidence type="ECO:0000313" key="2">
    <source>
        <dbReference type="Proteomes" id="UP000290932"/>
    </source>
</evidence>
<sequence length="87" mass="9309">MRSMAEERPSVKGGRAAASATASVEELSASAFQKYLGGMDYPAGKGDLISHARKNDAPDAVIEVLQKFDDRQYQSAADVSKEFGKAK</sequence>
<reference evidence="1 2" key="1">
    <citation type="journal article" date="2015" name="Int. J. Syst. Evol. Microbiol.">
        <title>Methanoculleus taiwanensis sp. nov., a methanogen isolated from deep marine sediment at the deformation front area near Taiwan.</title>
        <authorList>
            <person name="Weng C.Y."/>
            <person name="Chen S.C."/>
            <person name="Lai M.C."/>
            <person name="Wu S.Y."/>
            <person name="Lin S."/>
            <person name="Yang T.F."/>
            <person name="Chen P.C."/>
        </authorList>
    </citation>
    <scope>NUCLEOTIDE SEQUENCE [LARGE SCALE GENOMIC DNA]</scope>
    <source>
        <strain evidence="1 2">CYW4</strain>
    </source>
</reference>
<gene>
    <name evidence="1" type="ORF">ABH15_07800</name>
</gene>
<evidence type="ECO:0000313" key="1">
    <source>
        <dbReference type="EMBL" id="RXE56079.1"/>
    </source>
</evidence>